<keyword evidence="1" id="KW-0812">Transmembrane</keyword>
<proteinExistence type="predicted"/>
<evidence type="ECO:0000313" key="3">
    <source>
        <dbReference type="Proteomes" id="UP000027442"/>
    </source>
</evidence>
<dbReference type="AlphaFoldDB" id="A0A069QDW4"/>
<keyword evidence="3" id="KW-1185">Reference proteome</keyword>
<dbReference type="Proteomes" id="UP000027442">
    <property type="component" value="Unassembled WGS sequence"/>
</dbReference>
<comment type="caution">
    <text evidence="2">The sequence shown here is derived from an EMBL/GenBank/DDBJ whole genome shotgun (WGS) entry which is preliminary data.</text>
</comment>
<accession>A0A069QDW4</accession>
<keyword evidence="1" id="KW-0472">Membrane</keyword>
<protein>
    <submittedName>
        <fullName evidence="2">Uncharacterized protein</fullName>
    </submittedName>
</protein>
<evidence type="ECO:0000256" key="1">
    <source>
        <dbReference type="SAM" id="Phobius"/>
    </source>
</evidence>
<dbReference type="EMBL" id="JNGW01000136">
    <property type="protein sequence ID" value="KDR50857.1"/>
    <property type="molecule type" value="Genomic_DNA"/>
</dbReference>
<organism evidence="2 3">
    <name type="scientific">Hoylesella loescheii DSM 19665 = JCM 12249 = ATCC 15930</name>
    <dbReference type="NCBI Taxonomy" id="1122985"/>
    <lineage>
        <taxon>Bacteria</taxon>
        <taxon>Pseudomonadati</taxon>
        <taxon>Bacteroidota</taxon>
        <taxon>Bacteroidia</taxon>
        <taxon>Bacteroidales</taxon>
        <taxon>Prevotellaceae</taxon>
        <taxon>Hoylesella</taxon>
    </lineage>
</organism>
<keyword evidence="1" id="KW-1133">Transmembrane helix</keyword>
<feature type="transmembrane region" description="Helical" evidence="1">
    <location>
        <begin position="28"/>
        <end position="45"/>
    </location>
</feature>
<reference evidence="2 3" key="1">
    <citation type="submission" date="2013-08" db="EMBL/GenBank/DDBJ databases">
        <authorList>
            <person name="Weinstock G."/>
            <person name="Sodergren E."/>
            <person name="Wylie T."/>
            <person name="Fulton L."/>
            <person name="Fulton R."/>
            <person name="Fronick C."/>
            <person name="O'Laughlin M."/>
            <person name="Godfrey J."/>
            <person name="Miner T."/>
            <person name="Herter B."/>
            <person name="Appelbaum E."/>
            <person name="Cordes M."/>
            <person name="Lek S."/>
            <person name="Wollam A."/>
            <person name="Pepin K.H."/>
            <person name="Palsikar V.B."/>
            <person name="Mitreva M."/>
            <person name="Wilson R.K."/>
        </authorList>
    </citation>
    <scope>NUCLEOTIDE SEQUENCE [LARGE SCALE GENOMIC DNA]</scope>
    <source>
        <strain evidence="2 3">ATCC 15930</strain>
    </source>
</reference>
<gene>
    <name evidence="2" type="ORF">HMPREF1991_03098</name>
</gene>
<sequence>MFLMFFCQKKLNFCQKIKMGQDGNDISAYFYLISICLDVFTYTLISKRKHTVFYSFISLNIKWNTVTYHL</sequence>
<dbReference type="HOGENOM" id="CLU_2754513_0_0_10"/>
<evidence type="ECO:0000313" key="2">
    <source>
        <dbReference type="EMBL" id="KDR50857.1"/>
    </source>
</evidence>
<name>A0A069QDW4_HOYLO</name>